<feature type="transmembrane region" description="Helical" evidence="5">
    <location>
        <begin position="318"/>
        <end position="343"/>
    </location>
</feature>
<dbReference type="Pfam" id="PF02931">
    <property type="entry name" value="Neur_chan_LBD"/>
    <property type="match status" value="1"/>
</dbReference>
<protein>
    <submittedName>
        <fullName evidence="8">Uncharacterized protein</fullName>
    </submittedName>
</protein>
<dbReference type="InterPro" id="IPR038050">
    <property type="entry name" value="Neuro_actylchol_rec"/>
</dbReference>
<sequence>MLLTWTLLLSLIVRSSTESTEIDYLVSDEAPFEFPAHYRLERQLMKHYNNRILPKKTSVDTVEVLFQIALYQIVEVNEPQQFIILNSWIIESWEDDFLYWDPSRYENLTNIVLPVDSLWIPDTTLYNSLTMSDGSSRKITNIKVSTMPEKRTAHIEFLYPALYKFSCTLDLKLFPFDAQTCIMTFGSWTHDNQGIDYYPNNSTDGAIAVDNCIENEGWNIIQTEVRRIVKKYKCCANNYTLLEFEIIIQRKPLYYITNLMIPTAIITFIAIIGFFSSATVNQIREEKITLGITTLLSMSILIFMVSDQMPSTSSFVPLIGWFYTSMMFLISLGTWASAAVISIQKKGTLGKRPDPRTMKWARKLGTLLLIEVPFLMRQAYAMKEKHDKYKIRGNIWLRSWQKFSNTIGNNPTSAATSTTLIPPLTESASAMSGLSRVAVYKKLNSQNQVSVDSMIIPKDTEDEFNSDYANPSGTECTLNGSSQCLTPGIKPKRKSRIEKMASKDEEAYLNQPNRRTLAEIEYDWLAEVLERVFLIVFMILFFMCAVGINIFGFYHWLLTRHVDKVNE</sequence>
<keyword evidence="2 5" id="KW-0812">Transmembrane</keyword>
<dbReference type="GO" id="GO:0005230">
    <property type="term" value="F:extracellular ligand-gated monoatomic ion channel activity"/>
    <property type="evidence" value="ECO:0007669"/>
    <property type="project" value="InterPro"/>
</dbReference>
<comment type="subcellular location">
    <subcellularLocation>
        <location evidence="1">Membrane</location>
        <topology evidence="1">Multi-pass membrane protein</topology>
    </subcellularLocation>
</comment>
<proteinExistence type="inferred from homology"/>
<dbReference type="SUPFAM" id="SSF90112">
    <property type="entry name" value="Neurotransmitter-gated ion-channel transmembrane pore"/>
    <property type="match status" value="1"/>
</dbReference>
<dbReference type="Proteomes" id="UP000614601">
    <property type="component" value="Unassembled WGS sequence"/>
</dbReference>
<feature type="domain" description="Neurotransmitter-gated ion-channel ligand-binding" evidence="6">
    <location>
        <begin position="39"/>
        <end position="252"/>
    </location>
</feature>
<dbReference type="InterPro" id="IPR036719">
    <property type="entry name" value="Neuro-gated_channel_TM_sf"/>
</dbReference>
<feature type="signal peptide" evidence="5">
    <location>
        <begin position="1"/>
        <end position="17"/>
    </location>
</feature>
<dbReference type="OrthoDB" id="6097796at2759"/>
<dbReference type="FunFam" id="2.70.170.10:FF:000028">
    <property type="entry name" value="AcetylCholine Receptor"/>
    <property type="match status" value="1"/>
</dbReference>
<dbReference type="AlphaFoldDB" id="A0A811L9G7"/>
<dbReference type="CDD" id="cd19051">
    <property type="entry name" value="LGIC_TM_cation"/>
    <property type="match status" value="1"/>
</dbReference>
<evidence type="ECO:0000256" key="4">
    <source>
        <dbReference type="ARBA" id="ARBA00023136"/>
    </source>
</evidence>
<evidence type="ECO:0000313" key="9">
    <source>
        <dbReference type="Proteomes" id="UP000614601"/>
    </source>
</evidence>
<dbReference type="InterPro" id="IPR006029">
    <property type="entry name" value="Neurotrans-gated_channel_TM"/>
</dbReference>
<dbReference type="PANTHER" id="PTHR18945">
    <property type="entry name" value="NEUROTRANSMITTER GATED ION CHANNEL"/>
    <property type="match status" value="1"/>
</dbReference>
<evidence type="ECO:0000256" key="1">
    <source>
        <dbReference type="ARBA" id="ARBA00004141"/>
    </source>
</evidence>
<evidence type="ECO:0000259" key="6">
    <source>
        <dbReference type="Pfam" id="PF02931"/>
    </source>
</evidence>
<evidence type="ECO:0000313" key="8">
    <source>
        <dbReference type="EMBL" id="CAD5223928.1"/>
    </source>
</evidence>
<dbReference type="PRINTS" id="PR00252">
    <property type="entry name" value="NRIONCHANNEL"/>
</dbReference>
<dbReference type="Gene3D" id="2.70.170.10">
    <property type="entry name" value="Neurotransmitter-gated ion-channel ligand-binding domain"/>
    <property type="match status" value="1"/>
</dbReference>
<dbReference type="GO" id="GO:0016020">
    <property type="term" value="C:membrane"/>
    <property type="evidence" value="ECO:0007669"/>
    <property type="project" value="UniProtKB-SubCell"/>
</dbReference>
<comment type="caution">
    <text evidence="8">The sequence shown here is derived from an EMBL/GenBank/DDBJ whole genome shotgun (WGS) entry which is preliminary data.</text>
</comment>
<dbReference type="SUPFAM" id="SSF63712">
    <property type="entry name" value="Nicotinic receptor ligand binding domain-like"/>
    <property type="match status" value="1"/>
</dbReference>
<keyword evidence="5" id="KW-0406">Ion transport</keyword>
<dbReference type="Gene3D" id="1.20.58.390">
    <property type="entry name" value="Neurotransmitter-gated ion-channel transmembrane domain"/>
    <property type="match status" value="1"/>
</dbReference>
<feature type="transmembrane region" description="Helical" evidence="5">
    <location>
        <begin position="253"/>
        <end position="276"/>
    </location>
</feature>
<keyword evidence="4 5" id="KW-0472">Membrane</keyword>
<dbReference type="Pfam" id="PF02932">
    <property type="entry name" value="Neur_chan_memb"/>
    <property type="match status" value="1"/>
</dbReference>
<dbReference type="InterPro" id="IPR006202">
    <property type="entry name" value="Neur_chan_lig-bd"/>
</dbReference>
<dbReference type="InterPro" id="IPR018000">
    <property type="entry name" value="Neurotransmitter_ion_chnl_CS"/>
</dbReference>
<dbReference type="FunFam" id="1.20.58.390:FF:000049">
    <property type="entry name" value="AcetylCholine Receptor"/>
    <property type="match status" value="1"/>
</dbReference>
<keyword evidence="3 5" id="KW-1133">Transmembrane helix</keyword>
<name>A0A811L9G7_9BILA</name>
<dbReference type="InterPro" id="IPR036734">
    <property type="entry name" value="Neur_chan_lig-bd_sf"/>
</dbReference>
<dbReference type="InterPro" id="IPR006201">
    <property type="entry name" value="Neur_channel"/>
</dbReference>
<comment type="similarity">
    <text evidence="5">Belongs to the ligand-gated ion channel (TC 1.A.9) family.</text>
</comment>
<evidence type="ECO:0000256" key="5">
    <source>
        <dbReference type="RuleBase" id="RU000687"/>
    </source>
</evidence>
<keyword evidence="5" id="KW-0732">Signal</keyword>
<dbReference type="EMBL" id="CAJFDH010000005">
    <property type="protein sequence ID" value="CAD5223928.1"/>
    <property type="molecule type" value="Genomic_DNA"/>
</dbReference>
<reference evidence="8" key="1">
    <citation type="submission" date="2020-09" db="EMBL/GenBank/DDBJ databases">
        <authorList>
            <person name="Kikuchi T."/>
        </authorList>
    </citation>
    <scope>NUCLEOTIDE SEQUENCE</scope>
    <source>
        <strain evidence="8">SH1</strain>
    </source>
</reference>
<dbReference type="GO" id="GO:0004888">
    <property type="term" value="F:transmembrane signaling receptor activity"/>
    <property type="evidence" value="ECO:0007669"/>
    <property type="project" value="InterPro"/>
</dbReference>
<feature type="domain" description="Neurotransmitter-gated ion-channel transmembrane" evidence="7">
    <location>
        <begin position="259"/>
        <end position="548"/>
    </location>
</feature>
<feature type="transmembrane region" description="Helical" evidence="5">
    <location>
        <begin position="288"/>
        <end position="306"/>
    </location>
</feature>
<dbReference type="EMBL" id="CAJFCW020000005">
    <property type="protein sequence ID" value="CAG9119151.1"/>
    <property type="molecule type" value="Genomic_DNA"/>
</dbReference>
<evidence type="ECO:0000256" key="3">
    <source>
        <dbReference type="ARBA" id="ARBA00022989"/>
    </source>
</evidence>
<keyword evidence="5" id="KW-0813">Transport</keyword>
<dbReference type="Proteomes" id="UP000783686">
    <property type="component" value="Unassembled WGS sequence"/>
</dbReference>
<evidence type="ECO:0000259" key="7">
    <source>
        <dbReference type="Pfam" id="PF02932"/>
    </source>
</evidence>
<dbReference type="PROSITE" id="PS00236">
    <property type="entry name" value="NEUROTR_ION_CHANNEL"/>
    <property type="match status" value="1"/>
</dbReference>
<organism evidence="8 9">
    <name type="scientific">Bursaphelenchus okinawaensis</name>
    <dbReference type="NCBI Taxonomy" id="465554"/>
    <lineage>
        <taxon>Eukaryota</taxon>
        <taxon>Metazoa</taxon>
        <taxon>Ecdysozoa</taxon>
        <taxon>Nematoda</taxon>
        <taxon>Chromadorea</taxon>
        <taxon>Rhabditida</taxon>
        <taxon>Tylenchina</taxon>
        <taxon>Tylenchomorpha</taxon>
        <taxon>Aphelenchoidea</taxon>
        <taxon>Aphelenchoididae</taxon>
        <taxon>Bursaphelenchus</taxon>
    </lineage>
</organism>
<dbReference type="CDD" id="cd18997">
    <property type="entry name" value="LGIC_ECD_nAChR"/>
    <property type="match status" value="1"/>
</dbReference>
<keyword evidence="5" id="KW-0407">Ion channel</keyword>
<evidence type="ECO:0000256" key="2">
    <source>
        <dbReference type="ARBA" id="ARBA00022692"/>
    </source>
</evidence>
<keyword evidence="9" id="KW-1185">Reference proteome</keyword>
<feature type="transmembrane region" description="Helical" evidence="5">
    <location>
        <begin position="532"/>
        <end position="557"/>
    </location>
</feature>
<accession>A0A811L9G7</accession>
<feature type="chain" id="PRO_5036509620" evidence="5">
    <location>
        <begin position="18"/>
        <end position="567"/>
    </location>
</feature>
<gene>
    <name evidence="8" type="ORF">BOKJ2_LOCUS10698</name>
</gene>